<evidence type="ECO:0000259" key="3">
    <source>
        <dbReference type="PROSITE" id="PS50075"/>
    </source>
</evidence>
<comment type="caution">
    <text evidence="4">The sequence shown here is derived from an EMBL/GenBank/DDBJ whole genome shotgun (WGS) entry which is preliminary data.</text>
</comment>
<keyword evidence="1" id="KW-0596">Phosphopantetheine</keyword>
<proteinExistence type="predicted"/>
<keyword evidence="2" id="KW-0597">Phosphoprotein</keyword>
<dbReference type="InterPro" id="IPR006162">
    <property type="entry name" value="Ppantetheine_attach_site"/>
</dbReference>
<accession>A0A916NHK2</accession>
<dbReference type="Pfam" id="PF00550">
    <property type="entry name" value="PP-binding"/>
    <property type="match status" value="1"/>
</dbReference>
<dbReference type="Gene3D" id="1.10.1200.10">
    <property type="entry name" value="ACP-like"/>
    <property type="match status" value="1"/>
</dbReference>
<dbReference type="Proteomes" id="UP000742786">
    <property type="component" value="Unassembled WGS sequence"/>
</dbReference>
<dbReference type="SUPFAM" id="SSF47336">
    <property type="entry name" value="ACP-like"/>
    <property type="match status" value="1"/>
</dbReference>
<gene>
    <name evidence="4" type="ORF">GTOL_11334</name>
</gene>
<dbReference type="PROSITE" id="PS00012">
    <property type="entry name" value="PHOSPHOPANTETHEINE"/>
    <property type="match status" value="1"/>
</dbReference>
<dbReference type="PROSITE" id="PS50075">
    <property type="entry name" value="CARRIER"/>
    <property type="match status" value="1"/>
</dbReference>
<dbReference type="NCBIfam" id="NF006617">
    <property type="entry name" value="PRK09184.1"/>
    <property type="match status" value="1"/>
</dbReference>
<dbReference type="RefSeq" id="WP_220635421.1">
    <property type="nucleotide sequence ID" value="NZ_CAJQUM010000001.1"/>
</dbReference>
<evidence type="ECO:0000313" key="5">
    <source>
        <dbReference type="Proteomes" id="UP000742786"/>
    </source>
</evidence>
<dbReference type="AlphaFoldDB" id="A0A916NHK2"/>
<keyword evidence="5" id="KW-1185">Reference proteome</keyword>
<organism evidence="4 5">
    <name type="scientific">Georgfuchsia toluolica</name>
    <dbReference type="NCBI Taxonomy" id="424218"/>
    <lineage>
        <taxon>Bacteria</taxon>
        <taxon>Pseudomonadati</taxon>
        <taxon>Pseudomonadota</taxon>
        <taxon>Betaproteobacteria</taxon>
        <taxon>Nitrosomonadales</taxon>
        <taxon>Sterolibacteriaceae</taxon>
        <taxon>Georgfuchsia</taxon>
    </lineage>
</organism>
<dbReference type="InterPro" id="IPR036736">
    <property type="entry name" value="ACP-like_sf"/>
</dbReference>
<protein>
    <submittedName>
        <fullName evidence="4">Acyl carrier protein</fullName>
    </submittedName>
</protein>
<feature type="domain" description="Carrier" evidence="3">
    <location>
        <begin position="6"/>
        <end position="88"/>
    </location>
</feature>
<name>A0A916NHK2_9PROT</name>
<dbReference type="InterPro" id="IPR009081">
    <property type="entry name" value="PP-bd_ACP"/>
</dbReference>
<reference evidence="4" key="1">
    <citation type="submission" date="2021-04" db="EMBL/GenBank/DDBJ databases">
        <authorList>
            <person name="Hornung B."/>
        </authorList>
    </citation>
    <scope>NUCLEOTIDE SEQUENCE</scope>
    <source>
        <strain evidence="4">G5G6</strain>
    </source>
</reference>
<sequence length="90" mass="10300">MNDVLKNIEQEIARLIVDTLHLEEVTPEQIEPEAPLFGEGLGLDSLDMLELSMEVEQKYGVALRSDDPEHIKVFTSLRILSAYIQLHRVR</sequence>
<dbReference type="EMBL" id="CAJQUM010000001">
    <property type="protein sequence ID" value="CAG4883451.1"/>
    <property type="molecule type" value="Genomic_DNA"/>
</dbReference>
<evidence type="ECO:0000256" key="2">
    <source>
        <dbReference type="ARBA" id="ARBA00022553"/>
    </source>
</evidence>
<evidence type="ECO:0000256" key="1">
    <source>
        <dbReference type="ARBA" id="ARBA00022450"/>
    </source>
</evidence>
<evidence type="ECO:0000313" key="4">
    <source>
        <dbReference type="EMBL" id="CAG4883451.1"/>
    </source>
</evidence>